<feature type="domain" description="CMP/dCMP-type deaminase" evidence="3">
    <location>
        <begin position="46"/>
        <end position="185"/>
    </location>
</feature>
<evidence type="ECO:0000313" key="4">
    <source>
        <dbReference type="EMBL" id="TVY59468.1"/>
    </source>
</evidence>
<reference evidence="4 5" key="1">
    <citation type="submission" date="2018-05" db="EMBL/GenBank/DDBJ databases">
        <title>Whole genome sequencing for identification of molecular markers to develop diagnostic detection tools for the regulated plant pathogen Lachnellula willkommii.</title>
        <authorList>
            <person name="Giroux E."/>
            <person name="Bilodeau G."/>
        </authorList>
    </citation>
    <scope>NUCLEOTIDE SEQUENCE [LARGE SCALE GENOMIC DNA]</scope>
    <source>
        <strain evidence="4 5">CBS 625.97</strain>
    </source>
</reference>
<dbReference type="Pfam" id="PF00383">
    <property type="entry name" value="dCMP_cyt_deam_1"/>
    <property type="match status" value="1"/>
</dbReference>
<dbReference type="Gene3D" id="3.40.140.10">
    <property type="entry name" value="Cytidine Deaminase, domain 2"/>
    <property type="match status" value="1"/>
</dbReference>
<dbReference type="InterPro" id="IPR002125">
    <property type="entry name" value="CMP_dCMP_dom"/>
</dbReference>
<sequence>MSQPQQWQPKPPSSLSAFTFIAHRFTIHDKPPTATTIRDTLLAMDLIHLTHMRSALSMAQHALNTNETPVGCILVHPVHGIVSTGQNATNETYNGTMHAEFIAINSLLSSSPCTLPKTQDGAEIPLGTSLDGLDLPERLKVLKQCSLYVTVEPCIMCASLLRQFGIAGVYFGASNEKFGGTGGVLDIQSSNGIFTDSDREKKRQGKREVLVGDYAVSGGWLREEAILMLRRFYVQENGRAPEPRAKKERVLKLEVKPLGEKDKMSASTEKLVVEEVLSDRPNGVEPTIMSREKLRAERKHSGGRQGVDKGLQVKKSRQLKDASESGINGRLERQQYELLKDVD</sequence>
<organism evidence="4 5">
    <name type="scientific">Lachnellula cervina</name>
    <dbReference type="NCBI Taxonomy" id="1316786"/>
    <lineage>
        <taxon>Eukaryota</taxon>
        <taxon>Fungi</taxon>
        <taxon>Dikarya</taxon>
        <taxon>Ascomycota</taxon>
        <taxon>Pezizomycotina</taxon>
        <taxon>Leotiomycetes</taxon>
        <taxon>Helotiales</taxon>
        <taxon>Lachnaceae</taxon>
        <taxon>Lachnellula</taxon>
    </lineage>
</organism>
<name>A0A7D8YV46_9HELO</name>
<dbReference type="PANTHER" id="PTHR11079">
    <property type="entry name" value="CYTOSINE DEAMINASE FAMILY MEMBER"/>
    <property type="match status" value="1"/>
</dbReference>
<dbReference type="GO" id="GO:0002100">
    <property type="term" value="P:tRNA wobble adenosine to inosine editing"/>
    <property type="evidence" value="ECO:0007669"/>
    <property type="project" value="TreeGrafter"/>
</dbReference>
<dbReference type="PROSITE" id="PS51747">
    <property type="entry name" value="CYT_DCMP_DEAMINASES_2"/>
    <property type="match status" value="1"/>
</dbReference>
<accession>A0A7D8YV46</accession>
<comment type="caution">
    <text evidence="4">The sequence shown here is derived from an EMBL/GenBank/DDBJ whole genome shotgun (WGS) entry which is preliminary data.</text>
</comment>
<dbReference type="OrthoDB" id="1701769at2759"/>
<dbReference type="SUPFAM" id="SSF53927">
    <property type="entry name" value="Cytidine deaminase-like"/>
    <property type="match status" value="1"/>
</dbReference>
<keyword evidence="1" id="KW-0378">Hydrolase</keyword>
<feature type="region of interest" description="Disordered" evidence="2">
    <location>
        <begin position="282"/>
        <end position="330"/>
    </location>
</feature>
<dbReference type="GO" id="GO:0005634">
    <property type="term" value="C:nucleus"/>
    <property type="evidence" value="ECO:0007669"/>
    <property type="project" value="TreeGrafter"/>
</dbReference>
<dbReference type="GO" id="GO:0005737">
    <property type="term" value="C:cytoplasm"/>
    <property type="evidence" value="ECO:0007669"/>
    <property type="project" value="TreeGrafter"/>
</dbReference>
<evidence type="ECO:0000313" key="5">
    <source>
        <dbReference type="Proteomes" id="UP000481288"/>
    </source>
</evidence>
<evidence type="ECO:0000256" key="1">
    <source>
        <dbReference type="ARBA" id="ARBA00022801"/>
    </source>
</evidence>
<evidence type="ECO:0000259" key="3">
    <source>
        <dbReference type="PROSITE" id="PS51747"/>
    </source>
</evidence>
<dbReference type="CDD" id="cd01285">
    <property type="entry name" value="nucleoside_deaminase"/>
    <property type="match status" value="1"/>
</dbReference>
<gene>
    <name evidence="4" type="primary">TAD2</name>
    <name evidence="4" type="ORF">LCER1_G000022</name>
</gene>
<dbReference type="EMBL" id="QGMG01000002">
    <property type="protein sequence ID" value="TVY59468.1"/>
    <property type="molecule type" value="Genomic_DNA"/>
</dbReference>
<dbReference type="PANTHER" id="PTHR11079:SF149">
    <property type="entry name" value="TRNA-SPECIFIC ADENOSINE DEAMINASE 2"/>
    <property type="match status" value="1"/>
</dbReference>
<protein>
    <submittedName>
        <fullName evidence="4">tRNA-specific adenosine deaminase subunit TAD2</fullName>
    </submittedName>
</protein>
<evidence type="ECO:0000256" key="2">
    <source>
        <dbReference type="SAM" id="MobiDB-lite"/>
    </source>
</evidence>
<dbReference type="InterPro" id="IPR016193">
    <property type="entry name" value="Cytidine_deaminase-like"/>
</dbReference>
<proteinExistence type="predicted"/>
<dbReference type="Proteomes" id="UP000481288">
    <property type="component" value="Unassembled WGS sequence"/>
</dbReference>
<dbReference type="AlphaFoldDB" id="A0A7D8YV46"/>
<keyword evidence="5" id="KW-1185">Reference proteome</keyword>
<dbReference type="GO" id="GO:0052717">
    <property type="term" value="F:tRNA-specific adenosine-34 deaminase activity"/>
    <property type="evidence" value="ECO:0007669"/>
    <property type="project" value="TreeGrafter"/>
</dbReference>